<feature type="domain" description="Outer membrane protein beta-barrel" evidence="1">
    <location>
        <begin position="379"/>
        <end position="771"/>
    </location>
</feature>
<evidence type="ECO:0000313" key="2">
    <source>
        <dbReference type="EMBL" id="SFV35716.1"/>
    </source>
</evidence>
<proteinExistence type="predicted"/>
<name>A0A1I7NM52_9BACT</name>
<evidence type="ECO:0000259" key="1">
    <source>
        <dbReference type="Pfam" id="PF14905"/>
    </source>
</evidence>
<dbReference type="SUPFAM" id="SSF56935">
    <property type="entry name" value="Porins"/>
    <property type="match status" value="1"/>
</dbReference>
<dbReference type="Proteomes" id="UP000199537">
    <property type="component" value="Unassembled WGS sequence"/>
</dbReference>
<dbReference type="InterPro" id="IPR041700">
    <property type="entry name" value="OMP_b-brl_3"/>
</dbReference>
<reference evidence="3" key="1">
    <citation type="submission" date="2016-10" db="EMBL/GenBank/DDBJ databases">
        <authorList>
            <person name="Varghese N."/>
            <person name="Submissions S."/>
        </authorList>
    </citation>
    <scope>NUCLEOTIDE SEQUENCE [LARGE SCALE GENOMIC DNA]</scope>
    <source>
        <strain evidence="3">DSM 14807</strain>
    </source>
</reference>
<dbReference type="RefSeq" id="WP_092460625.1">
    <property type="nucleotide sequence ID" value="NZ_FPCJ01000001.1"/>
</dbReference>
<protein>
    <submittedName>
        <fullName evidence="2">Outer membrane receptor proteins, mostly Fe transport</fullName>
    </submittedName>
</protein>
<dbReference type="InterPro" id="IPR008969">
    <property type="entry name" value="CarboxyPept-like_regulatory"/>
</dbReference>
<dbReference type="AlphaFoldDB" id="A0A1I7NM52"/>
<evidence type="ECO:0000313" key="3">
    <source>
        <dbReference type="Proteomes" id="UP000199537"/>
    </source>
</evidence>
<sequence>MKHIHYSLVFLFVVLSQPLWSQVALRVQLQDSTKQPLGGAALLVRDSAHVYSAISDSSGMALLSLPHAGKYALHISLLGYQPIDTVLPIFSGGSFIPFVLHASPHALSEVVVRTENIAIQQQGEKFILHFVNPNFVQGRSIWDVLKTSPLIQVDENDQLSVLGNGNVIIFINGKRQYISMQALVQMLKGRPADDIQQLEIIPVPTAEYNAPTGSAIINIVFKKSSNYTKGYVNSTTVYRNLFTQMLAAGITHQKGTWSYDINLDGSYNQAQIRQTSTFTDPQLPLEWASTQNTKISYPNLDGSIQLTYQPGKNSELSLFHESYYASANPDHYTQQTFTHYLQTMNNGQDSSDQSFINNKLNYYEANSVLQYSWTQPAQQKKLEFILSHVYVSYAQSHQYAFENYQSSQLKSSTNLYQDMPAFNNNIAARISYTQPVSQKVILSAGAEYTHSYAHNRVNWSQFMGGQYVSIDSLNILYQLPEDVFEGFFNVRMLLSQKFMLNAGLRASHTHDDGKLNGTSVYRRDYNNFIPILQFTYQLSANHQFSYALEDGVYRPTFWDLVPFFKYSSSNVVDQNASSLDKVTYFKNYLTYTLRQKHVFMLYNNFQYHVVSQNGYPYLNPDGKLVFASTNLKYDDLASISYNSSYAFFKGIWNWNPYIYITYHVIRGKDSTAFLDNHRFWTGLLFTNQLVLSRKKAWFAQVYTGFTSPIIGDASFYKQLHAQLQLNISLMKRIKNWTFLLMANDLLNTNQFQTRRYIFQNPMIDYRVQQYYLMPQFAVRISWNFGNQKVSAGEVNQQTIQEIKRRAGVNL</sequence>
<keyword evidence="3" id="KW-1185">Reference proteome</keyword>
<dbReference type="EMBL" id="FPCJ01000001">
    <property type="protein sequence ID" value="SFV35716.1"/>
    <property type="molecule type" value="Genomic_DNA"/>
</dbReference>
<keyword evidence="2" id="KW-0675">Receptor</keyword>
<organism evidence="2 3">
    <name type="scientific">Thermoflavifilum thermophilum</name>
    <dbReference type="NCBI Taxonomy" id="1393122"/>
    <lineage>
        <taxon>Bacteria</taxon>
        <taxon>Pseudomonadati</taxon>
        <taxon>Bacteroidota</taxon>
        <taxon>Chitinophagia</taxon>
        <taxon>Chitinophagales</taxon>
        <taxon>Chitinophagaceae</taxon>
        <taxon>Thermoflavifilum</taxon>
    </lineage>
</organism>
<dbReference type="Pfam" id="PF14905">
    <property type="entry name" value="OMP_b-brl_3"/>
    <property type="match status" value="1"/>
</dbReference>
<accession>A0A1I7NM52</accession>
<dbReference type="STRING" id="1393122.SAMN05660895_2295"/>
<dbReference type="SUPFAM" id="SSF49464">
    <property type="entry name" value="Carboxypeptidase regulatory domain-like"/>
    <property type="match status" value="1"/>
</dbReference>
<gene>
    <name evidence="2" type="ORF">SAMN05660895_2295</name>
</gene>
<dbReference type="OrthoDB" id="905812at2"/>